<comment type="subcellular location">
    <subcellularLocation>
        <location evidence="1">Nucleus</location>
    </subcellularLocation>
</comment>
<name>A0ABR0VJI3_REHGL</name>
<evidence type="ECO:0000256" key="7">
    <source>
        <dbReference type="ARBA" id="ARBA00022786"/>
    </source>
</evidence>
<dbReference type="CDD" id="cd16651">
    <property type="entry name" value="SPL-RING_NSE2"/>
    <property type="match status" value="1"/>
</dbReference>
<comment type="pathway">
    <text evidence="2">Protein modification; protein sumoylation.</text>
</comment>
<keyword evidence="5" id="KW-0479">Metal-binding</keyword>
<organism evidence="12 13">
    <name type="scientific">Rehmannia glutinosa</name>
    <name type="common">Chinese foxglove</name>
    <dbReference type="NCBI Taxonomy" id="99300"/>
    <lineage>
        <taxon>Eukaryota</taxon>
        <taxon>Viridiplantae</taxon>
        <taxon>Streptophyta</taxon>
        <taxon>Embryophyta</taxon>
        <taxon>Tracheophyta</taxon>
        <taxon>Spermatophyta</taxon>
        <taxon>Magnoliopsida</taxon>
        <taxon>eudicotyledons</taxon>
        <taxon>Gunneridae</taxon>
        <taxon>Pentapetalae</taxon>
        <taxon>asterids</taxon>
        <taxon>lamiids</taxon>
        <taxon>Lamiales</taxon>
        <taxon>Orobanchaceae</taxon>
        <taxon>Rehmannieae</taxon>
        <taxon>Rehmannia</taxon>
    </lineage>
</organism>
<sequence>MASTSAPRNNAAYGRITSAASTLYSDNQTLIAEIRKATIMMKEIAVDFERDNKSEEIIGIMNVKELEDGLLELVKASDECTRLSNAIQSVGNEYQPGDGLTNFSKLFDDKIEKSKADSSSVSQNHPWLRQFREAIWWKRERYLVEDSCHIMSNLLQKHACDVTSVDSGQPMPGEEQEDIVMTSTECNLLNTKCPLTGKPVTELAEPVRSMDCKHIYEKKPIMQHIRSKVAQGRCPVAGCPKKLQADRVVCDPLLLIEIDELRSMSKQHARDDVIEDFTQLDEED</sequence>
<keyword evidence="8" id="KW-0862">Zinc</keyword>
<dbReference type="SUPFAM" id="SSF57850">
    <property type="entry name" value="RING/U-box"/>
    <property type="match status" value="1"/>
</dbReference>
<keyword evidence="7" id="KW-0833">Ubl conjugation pathway</keyword>
<dbReference type="PANTHER" id="PTHR21330:SF1">
    <property type="entry name" value="E3 SUMO-PROTEIN LIGASE NSE2"/>
    <property type="match status" value="1"/>
</dbReference>
<comment type="similarity">
    <text evidence="3">Belongs to the NSE2 family.</text>
</comment>
<accession>A0ABR0VJI3</accession>
<dbReference type="EMBL" id="JABTTQ020001147">
    <property type="protein sequence ID" value="KAK6134550.1"/>
    <property type="molecule type" value="Genomic_DNA"/>
</dbReference>
<evidence type="ECO:0000259" key="11">
    <source>
        <dbReference type="PROSITE" id="PS51044"/>
    </source>
</evidence>
<dbReference type="PROSITE" id="PS51044">
    <property type="entry name" value="ZF_SP_RING"/>
    <property type="match status" value="1"/>
</dbReference>
<evidence type="ECO:0000256" key="8">
    <source>
        <dbReference type="ARBA" id="ARBA00022833"/>
    </source>
</evidence>
<dbReference type="InterPro" id="IPR013083">
    <property type="entry name" value="Znf_RING/FYVE/PHD"/>
</dbReference>
<dbReference type="InterPro" id="IPR026846">
    <property type="entry name" value="Nse2(Mms21)"/>
</dbReference>
<evidence type="ECO:0000256" key="5">
    <source>
        <dbReference type="ARBA" id="ARBA00022723"/>
    </source>
</evidence>
<protein>
    <recommendedName>
        <fullName evidence="11">SP-RING-type domain-containing protein</fullName>
    </recommendedName>
</protein>
<keyword evidence="13" id="KW-1185">Reference proteome</keyword>
<keyword evidence="6 10" id="KW-0863">Zinc-finger</keyword>
<dbReference type="PANTHER" id="PTHR21330">
    <property type="entry name" value="E3 SUMO-PROTEIN LIGASE NSE2"/>
    <property type="match status" value="1"/>
</dbReference>
<keyword evidence="4" id="KW-0808">Transferase</keyword>
<evidence type="ECO:0000256" key="10">
    <source>
        <dbReference type="PROSITE-ProRule" id="PRU00452"/>
    </source>
</evidence>
<proteinExistence type="inferred from homology"/>
<evidence type="ECO:0000313" key="12">
    <source>
        <dbReference type="EMBL" id="KAK6134550.1"/>
    </source>
</evidence>
<keyword evidence="9" id="KW-0539">Nucleus</keyword>
<reference evidence="12 13" key="1">
    <citation type="journal article" date="2021" name="Comput. Struct. Biotechnol. J.">
        <title>De novo genome assembly of the potent medicinal plant Rehmannia glutinosa using nanopore technology.</title>
        <authorList>
            <person name="Ma L."/>
            <person name="Dong C."/>
            <person name="Song C."/>
            <person name="Wang X."/>
            <person name="Zheng X."/>
            <person name="Niu Y."/>
            <person name="Chen S."/>
            <person name="Feng W."/>
        </authorList>
    </citation>
    <scope>NUCLEOTIDE SEQUENCE [LARGE SCALE GENOMIC DNA]</scope>
    <source>
        <strain evidence="12">DH-2019</strain>
    </source>
</reference>
<comment type="caution">
    <text evidence="12">The sequence shown here is derived from an EMBL/GenBank/DDBJ whole genome shotgun (WGS) entry which is preliminary data.</text>
</comment>
<feature type="domain" description="SP-RING-type" evidence="11">
    <location>
        <begin position="175"/>
        <end position="263"/>
    </location>
</feature>
<evidence type="ECO:0000256" key="9">
    <source>
        <dbReference type="ARBA" id="ARBA00023242"/>
    </source>
</evidence>
<evidence type="ECO:0000256" key="4">
    <source>
        <dbReference type="ARBA" id="ARBA00022679"/>
    </source>
</evidence>
<dbReference type="InterPro" id="IPR004181">
    <property type="entry name" value="Znf_MIZ"/>
</dbReference>
<evidence type="ECO:0000256" key="1">
    <source>
        <dbReference type="ARBA" id="ARBA00004123"/>
    </source>
</evidence>
<dbReference type="Proteomes" id="UP001318860">
    <property type="component" value="Unassembled WGS sequence"/>
</dbReference>
<evidence type="ECO:0000256" key="3">
    <source>
        <dbReference type="ARBA" id="ARBA00008212"/>
    </source>
</evidence>
<evidence type="ECO:0000256" key="6">
    <source>
        <dbReference type="ARBA" id="ARBA00022771"/>
    </source>
</evidence>
<evidence type="ECO:0000313" key="13">
    <source>
        <dbReference type="Proteomes" id="UP001318860"/>
    </source>
</evidence>
<gene>
    <name evidence="12" type="ORF">DH2020_031720</name>
</gene>
<dbReference type="Pfam" id="PF11789">
    <property type="entry name" value="zf-Nse"/>
    <property type="match status" value="1"/>
</dbReference>
<dbReference type="Gene3D" id="3.30.40.10">
    <property type="entry name" value="Zinc/RING finger domain, C3HC4 (zinc finger)"/>
    <property type="match status" value="1"/>
</dbReference>
<evidence type="ECO:0000256" key="2">
    <source>
        <dbReference type="ARBA" id="ARBA00004718"/>
    </source>
</evidence>